<keyword evidence="3" id="KW-1185">Reference proteome</keyword>
<keyword evidence="1" id="KW-0812">Transmembrane</keyword>
<protein>
    <submittedName>
        <fullName evidence="2">Uncharacterized protein</fullName>
    </submittedName>
</protein>
<proteinExistence type="predicted"/>
<feature type="transmembrane region" description="Helical" evidence="1">
    <location>
        <begin position="45"/>
        <end position="63"/>
    </location>
</feature>
<comment type="caution">
    <text evidence="2">The sequence shown here is derived from an EMBL/GenBank/DDBJ whole genome shotgun (WGS) entry which is preliminary data.</text>
</comment>
<keyword evidence="1" id="KW-0472">Membrane</keyword>
<dbReference type="AlphaFoldDB" id="A0A4C1UNV3"/>
<dbReference type="EMBL" id="BGZK01000203">
    <property type="protein sequence ID" value="GBP28153.1"/>
    <property type="molecule type" value="Genomic_DNA"/>
</dbReference>
<evidence type="ECO:0000313" key="3">
    <source>
        <dbReference type="Proteomes" id="UP000299102"/>
    </source>
</evidence>
<dbReference type="Proteomes" id="UP000299102">
    <property type="component" value="Unassembled WGS sequence"/>
</dbReference>
<evidence type="ECO:0000313" key="2">
    <source>
        <dbReference type="EMBL" id="GBP28153.1"/>
    </source>
</evidence>
<evidence type="ECO:0000256" key="1">
    <source>
        <dbReference type="SAM" id="Phobius"/>
    </source>
</evidence>
<name>A0A4C1UNV3_EUMVA</name>
<keyword evidence="1" id="KW-1133">Transmembrane helix</keyword>
<gene>
    <name evidence="2" type="ORF">EVAR_76248_1</name>
</gene>
<sequence>MEIAATVSTPVAQTPRLRQHNKEALANYLCRDRRLYLQRFINLEWSMMISTQIFVVGRIVTFLRTHGSSSMHDIACRAVMCHVDGLTLMQHCPTEIMRIAINAS</sequence>
<reference evidence="2 3" key="1">
    <citation type="journal article" date="2019" name="Commun. Biol.">
        <title>The bagworm genome reveals a unique fibroin gene that provides high tensile strength.</title>
        <authorList>
            <person name="Kono N."/>
            <person name="Nakamura H."/>
            <person name="Ohtoshi R."/>
            <person name="Tomita M."/>
            <person name="Numata K."/>
            <person name="Arakawa K."/>
        </authorList>
    </citation>
    <scope>NUCLEOTIDE SEQUENCE [LARGE SCALE GENOMIC DNA]</scope>
</reference>
<accession>A0A4C1UNV3</accession>
<organism evidence="2 3">
    <name type="scientific">Eumeta variegata</name>
    <name type="common">Bagworm moth</name>
    <name type="synonym">Eumeta japonica</name>
    <dbReference type="NCBI Taxonomy" id="151549"/>
    <lineage>
        <taxon>Eukaryota</taxon>
        <taxon>Metazoa</taxon>
        <taxon>Ecdysozoa</taxon>
        <taxon>Arthropoda</taxon>
        <taxon>Hexapoda</taxon>
        <taxon>Insecta</taxon>
        <taxon>Pterygota</taxon>
        <taxon>Neoptera</taxon>
        <taxon>Endopterygota</taxon>
        <taxon>Lepidoptera</taxon>
        <taxon>Glossata</taxon>
        <taxon>Ditrysia</taxon>
        <taxon>Tineoidea</taxon>
        <taxon>Psychidae</taxon>
        <taxon>Oiketicinae</taxon>
        <taxon>Eumeta</taxon>
    </lineage>
</organism>